<dbReference type="EC" id="1.-.-.-" evidence="8"/>
<proteinExistence type="inferred from homology"/>
<reference evidence="10" key="1">
    <citation type="submission" date="2021-02" db="EMBL/GenBank/DDBJ databases">
        <authorList>
            <person name="Nowell W R."/>
        </authorList>
    </citation>
    <scope>NUCLEOTIDE SEQUENCE</scope>
</reference>
<evidence type="ECO:0000313" key="13">
    <source>
        <dbReference type="Proteomes" id="UP000663870"/>
    </source>
</evidence>
<evidence type="ECO:0000256" key="1">
    <source>
        <dbReference type="ARBA" id="ARBA00001974"/>
    </source>
</evidence>
<dbReference type="PANTHER" id="PTHR43098">
    <property type="entry name" value="L-ORNITHINE N(5)-MONOOXYGENASE-RELATED"/>
    <property type="match status" value="1"/>
</dbReference>
<evidence type="ECO:0000256" key="6">
    <source>
        <dbReference type="ARBA" id="ARBA00023002"/>
    </source>
</evidence>
<evidence type="ECO:0000313" key="11">
    <source>
        <dbReference type="EMBL" id="CAF1373894.1"/>
    </source>
</evidence>
<evidence type="ECO:0000256" key="9">
    <source>
        <dbReference type="SAM" id="Phobius"/>
    </source>
</evidence>
<evidence type="ECO:0000256" key="8">
    <source>
        <dbReference type="RuleBase" id="RU361177"/>
    </source>
</evidence>
<organism evidence="10 12">
    <name type="scientific">Rotaria sordida</name>
    <dbReference type="NCBI Taxonomy" id="392033"/>
    <lineage>
        <taxon>Eukaryota</taxon>
        <taxon>Metazoa</taxon>
        <taxon>Spiralia</taxon>
        <taxon>Gnathifera</taxon>
        <taxon>Rotifera</taxon>
        <taxon>Eurotatoria</taxon>
        <taxon>Bdelloidea</taxon>
        <taxon>Philodinida</taxon>
        <taxon>Philodinidae</taxon>
        <taxon>Rotaria</taxon>
    </lineage>
</organism>
<keyword evidence="9" id="KW-1133">Transmembrane helix</keyword>
<dbReference type="Pfam" id="PF00743">
    <property type="entry name" value="FMO-like"/>
    <property type="match status" value="1"/>
</dbReference>
<keyword evidence="3 8" id="KW-0285">Flavoprotein</keyword>
<comment type="caution">
    <text evidence="10">The sequence shown here is derived from an EMBL/GenBank/DDBJ whole genome shotgun (WGS) entry which is preliminary data.</text>
</comment>
<dbReference type="GO" id="GO:0050660">
    <property type="term" value="F:flavin adenine dinucleotide binding"/>
    <property type="evidence" value="ECO:0007669"/>
    <property type="project" value="InterPro"/>
</dbReference>
<protein>
    <recommendedName>
        <fullName evidence="8">Flavin-containing monooxygenase</fullName>
        <ecNumber evidence="8">1.-.-.-</ecNumber>
    </recommendedName>
</protein>
<keyword evidence="7 8" id="KW-0503">Monooxygenase</keyword>
<accession>A0A814S1N9</accession>
<dbReference type="GO" id="GO:0004499">
    <property type="term" value="F:N,N-dimethylaniline monooxygenase activity"/>
    <property type="evidence" value="ECO:0007669"/>
    <property type="project" value="InterPro"/>
</dbReference>
<name>A0A814S1N9_9BILA</name>
<evidence type="ECO:0000256" key="7">
    <source>
        <dbReference type="ARBA" id="ARBA00023033"/>
    </source>
</evidence>
<evidence type="ECO:0000256" key="2">
    <source>
        <dbReference type="ARBA" id="ARBA00010139"/>
    </source>
</evidence>
<keyword evidence="5" id="KW-0521">NADP</keyword>
<evidence type="ECO:0000256" key="3">
    <source>
        <dbReference type="ARBA" id="ARBA00022630"/>
    </source>
</evidence>
<keyword evidence="9" id="KW-0472">Membrane</keyword>
<dbReference type="SUPFAM" id="SSF51905">
    <property type="entry name" value="FAD/NAD(P)-binding domain"/>
    <property type="match status" value="2"/>
</dbReference>
<dbReference type="GO" id="GO:0050661">
    <property type="term" value="F:NADP binding"/>
    <property type="evidence" value="ECO:0007669"/>
    <property type="project" value="InterPro"/>
</dbReference>
<evidence type="ECO:0000256" key="5">
    <source>
        <dbReference type="ARBA" id="ARBA00022857"/>
    </source>
</evidence>
<keyword evidence="4 8" id="KW-0274">FAD</keyword>
<dbReference type="Gene3D" id="3.50.50.60">
    <property type="entry name" value="FAD/NAD(P)-binding domain"/>
    <property type="match status" value="2"/>
</dbReference>
<dbReference type="InterPro" id="IPR036188">
    <property type="entry name" value="FAD/NAD-bd_sf"/>
</dbReference>
<dbReference type="Proteomes" id="UP000663854">
    <property type="component" value="Unassembled WGS sequence"/>
</dbReference>
<dbReference type="EMBL" id="CAJNOL010001512">
    <property type="protein sequence ID" value="CAF1373894.1"/>
    <property type="molecule type" value="Genomic_DNA"/>
</dbReference>
<dbReference type="InterPro" id="IPR020946">
    <property type="entry name" value="Flavin_mOase-like"/>
</dbReference>
<dbReference type="Proteomes" id="UP000663870">
    <property type="component" value="Unassembled WGS sequence"/>
</dbReference>
<dbReference type="AlphaFoldDB" id="A0A814S1N9"/>
<sequence>MVDTENGKNIEEISSNMIDVVIVGAGFAGLYMLYRLRESGFSAKIIEVADGIGGVWHWNRYPGARCDIEAMQYSYSFSEELQQEWKWSEIFPTQPEILRYLNYVADKFDLRKNIELKTQVNAAIFDETHSRWEIQTSRGDRILAKFCVMATGCLSASRIPSINGLETFKGHYYHTGRWPQTDVNFSGRRVAVFGTGSSGVQIIPIIAKQAKHLFVFQRTATFTVPARNKPLEPEYEQWWKSNYAEHRKQMLETITGCLALGMKNCSAMSVTPDERLQEYEKQWQKGSLNFLGSFNDLVFNQEANDTAAEFLRSKIREIVEDPTVAEKLIPRGFPLGAKRLSLDTNYFEAFNHDNVTLVDLQQAPIDEITPTGIRIGNKNYELDDIVFATGFDAFTGALFKIDIRGRAGKTLRDKWADGPCTYLGLMTSDFPNLFIMTGLGSPTVFANAALCIEQNVDWITNCLVYLRTNHYETIEPNTEAENDWGKHVNAVANFILFSKADSWFNGANIEGKPRVFMPYAGGVNNYRKKCQDVVVNGYQGFILATQ</sequence>
<gene>
    <name evidence="11" type="ORF">JXQ802_LOCUS33301</name>
    <name evidence="10" type="ORF">PYM288_LOCUS21759</name>
</gene>
<dbReference type="EMBL" id="CAJNOH010000882">
    <property type="protein sequence ID" value="CAF1142000.1"/>
    <property type="molecule type" value="Genomic_DNA"/>
</dbReference>
<keyword evidence="9" id="KW-0812">Transmembrane</keyword>
<comment type="similarity">
    <text evidence="8">Belongs to the FMO family.</text>
</comment>
<comment type="similarity">
    <text evidence="2">Belongs to the FAD-binding monooxygenase family.</text>
</comment>
<dbReference type="InterPro" id="IPR050775">
    <property type="entry name" value="FAD-binding_Monooxygenases"/>
</dbReference>
<evidence type="ECO:0000313" key="12">
    <source>
        <dbReference type="Proteomes" id="UP000663854"/>
    </source>
</evidence>
<keyword evidence="13" id="KW-1185">Reference proteome</keyword>
<feature type="transmembrane region" description="Helical" evidence="9">
    <location>
        <begin position="13"/>
        <end position="34"/>
    </location>
</feature>
<evidence type="ECO:0000313" key="10">
    <source>
        <dbReference type="EMBL" id="CAF1142000.1"/>
    </source>
</evidence>
<comment type="cofactor">
    <cofactor evidence="1 8">
        <name>FAD</name>
        <dbReference type="ChEBI" id="CHEBI:57692"/>
    </cofactor>
</comment>
<dbReference type="PANTHER" id="PTHR43098:SF3">
    <property type="entry name" value="L-ORNITHINE N(5)-MONOOXYGENASE-RELATED"/>
    <property type="match status" value="1"/>
</dbReference>
<evidence type="ECO:0000256" key="4">
    <source>
        <dbReference type="ARBA" id="ARBA00022827"/>
    </source>
</evidence>
<keyword evidence="6 8" id="KW-0560">Oxidoreductase</keyword>